<sequence length="196" mass="21805">MDNDIIALIDQALDEGEPYSPADDPYSWNDAAVWTSTGDHQDRDDDERDDEVDPLRYVDNPFAGTYYQDPSDPPWLVTPVGHQHIYDHDEPAPAVWEVSRQPPGCYSDEPQAGQTVVLSATLSDGLRTCYFTYVHGEDPQHGEWDGDADMLEAVRILGALDPPDDPLRMIAGALARVGWWGTVSDSVWQVLAGDDY</sequence>
<organism evidence="1 2">
    <name type="scientific">Mycolicibacterium fallax</name>
    <name type="common">Mycobacterium fallax</name>
    <dbReference type="NCBI Taxonomy" id="1793"/>
    <lineage>
        <taxon>Bacteria</taxon>
        <taxon>Bacillati</taxon>
        <taxon>Actinomycetota</taxon>
        <taxon>Actinomycetes</taxon>
        <taxon>Mycobacteriales</taxon>
        <taxon>Mycobacteriaceae</taxon>
        <taxon>Mycolicibacterium</taxon>
    </lineage>
</organism>
<evidence type="ECO:0000313" key="1">
    <source>
        <dbReference type="EMBL" id="ORV00956.1"/>
    </source>
</evidence>
<dbReference type="EMBL" id="LQOJ01000048">
    <property type="protein sequence ID" value="ORV00956.1"/>
    <property type="molecule type" value="Genomic_DNA"/>
</dbReference>
<dbReference type="AlphaFoldDB" id="A0A1X1R7Q7"/>
<protein>
    <submittedName>
        <fullName evidence="1">Uncharacterized protein</fullName>
    </submittedName>
</protein>
<accession>A0A1X1R7Q7</accession>
<dbReference type="Proteomes" id="UP000193484">
    <property type="component" value="Unassembled WGS sequence"/>
</dbReference>
<reference evidence="1 2" key="1">
    <citation type="submission" date="2016-01" db="EMBL/GenBank/DDBJ databases">
        <title>The new phylogeny of the genus Mycobacterium.</title>
        <authorList>
            <person name="Tarcisio F."/>
            <person name="Conor M."/>
            <person name="Antonella G."/>
            <person name="Elisabetta G."/>
            <person name="Giulia F.S."/>
            <person name="Sara T."/>
            <person name="Anna F."/>
            <person name="Clotilde B."/>
            <person name="Roberto B."/>
            <person name="Veronica D.S."/>
            <person name="Fabio R."/>
            <person name="Monica P."/>
            <person name="Olivier J."/>
            <person name="Enrico T."/>
            <person name="Nicola S."/>
        </authorList>
    </citation>
    <scope>NUCLEOTIDE SEQUENCE [LARGE SCALE GENOMIC DNA]</scope>
    <source>
        <strain evidence="1 2">DSM 44179</strain>
    </source>
</reference>
<name>A0A1X1R7Q7_MYCFA</name>
<proteinExistence type="predicted"/>
<comment type="caution">
    <text evidence="1">The sequence shown here is derived from an EMBL/GenBank/DDBJ whole genome shotgun (WGS) entry which is preliminary data.</text>
</comment>
<keyword evidence="2" id="KW-1185">Reference proteome</keyword>
<dbReference type="STRING" id="1793.AWC04_14885"/>
<evidence type="ECO:0000313" key="2">
    <source>
        <dbReference type="Proteomes" id="UP000193484"/>
    </source>
</evidence>
<dbReference type="RefSeq" id="WP_085098071.1">
    <property type="nucleotide sequence ID" value="NZ_AP022603.1"/>
</dbReference>
<gene>
    <name evidence="1" type="ORF">AWC04_14885</name>
</gene>